<keyword evidence="3" id="KW-1185">Reference proteome</keyword>
<proteinExistence type="predicted"/>
<dbReference type="EMBL" id="SPHZ02000007">
    <property type="protein sequence ID" value="KAF0909146.1"/>
    <property type="molecule type" value="Genomic_DNA"/>
</dbReference>
<name>A0A6G1D9R0_9ORYZ</name>
<reference evidence="2 3" key="1">
    <citation type="submission" date="2019-11" db="EMBL/GenBank/DDBJ databases">
        <title>Whole genome sequence of Oryza granulata.</title>
        <authorList>
            <person name="Li W."/>
        </authorList>
    </citation>
    <scope>NUCLEOTIDE SEQUENCE [LARGE SCALE GENOMIC DNA]</scope>
    <source>
        <strain evidence="3">cv. Menghai</strain>
        <tissue evidence="2">Leaf</tissue>
    </source>
</reference>
<feature type="compositionally biased region" description="Basic and acidic residues" evidence="1">
    <location>
        <begin position="18"/>
        <end position="38"/>
    </location>
</feature>
<evidence type="ECO:0000256" key="1">
    <source>
        <dbReference type="SAM" id="MobiDB-lite"/>
    </source>
</evidence>
<sequence length="96" mass="10982">MVVSNKQCQSSKAGEVAAAEKTERDEREGNEKRNYRKAVKPEGSERWFAVNVGEMWMETACRQIGRRILTPVTSRFLELSQCRVKMGKGEETETEI</sequence>
<comment type="caution">
    <text evidence="2">The sequence shown here is derived from an EMBL/GenBank/DDBJ whole genome shotgun (WGS) entry which is preliminary data.</text>
</comment>
<evidence type="ECO:0000313" key="2">
    <source>
        <dbReference type="EMBL" id="KAF0909146.1"/>
    </source>
</evidence>
<evidence type="ECO:0000313" key="3">
    <source>
        <dbReference type="Proteomes" id="UP000479710"/>
    </source>
</evidence>
<feature type="region of interest" description="Disordered" evidence="1">
    <location>
        <begin position="1"/>
        <end position="38"/>
    </location>
</feature>
<feature type="compositionally biased region" description="Polar residues" evidence="1">
    <location>
        <begin position="1"/>
        <end position="12"/>
    </location>
</feature>
<protein>
    <submittedName>
        <fullName evidence="2">Uncharacterized protein</fullName>
    </submittedName>
</protein>
<organism evidence="2 3">
    <name type="scientific">Oryza meyeriana var. granulata</name>
    <dbReference type="NCBI Taxonomy" id="110450"/>
    <lineage>
        <taxon>Eukaryota</taxon>
        <taxon>Viridiplantae</taxon>
        <taxon>Streptophyta</taxon>
        <taxon>Embryophyta</taxon>
        <taxon>Tracheophyta</taxon>
        <taxon>Spermatophyta</taxon>
        <taxon>Magnoliopsida</taxon>
        <taxon>Liliopsida</taxon>
        <taxon>Poales</taxon>
        <taxon>Poaceae</taxon>
        <taxon>BOP clade</taxon>
        <taxon>Oryzoideae</taxon>
        <taxon>Oryzeae</taxon>
        <taxon>Oryzinae</taxon>
        <taxon>Oryza</taxon>
        <taxon>Oryza meyeriana</taxon>
    </lineage>
</organism>
<gene>
    <name evidence="2" type="ORF">E2562_031897</name>
</gene>
<dbReference type="AlphaFoldDB" id="A0A6G1D9R0"/>
<dbReference type="Proteomes" id="UP000479710">
    <property type="component" value="Unassembled WGS sequence"/>
</dbReference>
<accession>A0A6G1D9R0</accession>